<evidence type="ECO:0000313" key="2">
    <source>
        <dbReference type="EMBL" id="OGG77901.1"/>
    </source>
</evidence>
<accession>A0A1F6EWA0</accession>
<comment type="caution">
    <text evidence="2">The sequence shown here is derived from an EMBL/GenBank/DDBJ whole genome shotgun (WGS) entry which is preliminary data.</text>
</comment>
<keyword evidence="1" id="KW-1133">Transmembrane helix</keyword>
<organism evidence="2 3">
    <name type="scientific">Candidatus Kaiserbacteria bacterium RIFCSPLOWO2_01_FULL_52_12b</name>
    <dbReference type="NCBI Taxonomy" id="1798509"/>
    <lineage>
        <taxon>Bacteria</taxon>
        <taxon>Candidatus Kaiseribacteriota</taxon>
    </lineage>
</organism>
<evidence type="ECO:0000256" key="1">
    <source>
        <dbReference type="SAM" id="Phobius"/>
    </source>
</evidence>
<dbReference type="AlphaFoldDB" id="A0A1F6EWA0"/>
<feature type="transmembrane region" description="Helical" evidence="1">
    <location>
        <begin position="59"/>
        <end position="85"/>
    </location>
</feature>
<dbReference type="Proteomes" id="UP000178811">
    <property type="component" value="Unassembled WGS sequence"/>
</dbReference>
<keyword evidence="1" id="KW-0472">Membrane</keyword>
<name>A0A1F6EWA0_9BACT</name>
<sequence length="132" mass="15189">MIKKIITFFDKLEDRTRIKLSHYPITYAIVGGVGIILFWKGVWETAEIFPVLFGPMSMIIGIAILLMTGLMVSFFVGDSIILSGFNREKKLAEKTEEEVHSEKETVQHIVIELETIEMMLKNVKEKLDQRRS</sequence>
<protein>
    <submittedName>
        <fullName evidence="2">Uncharacterized protein</fullName>
    </submittedName>
</protein>
<proteinExistence type="predicted"/>
<reference evidence="2 3" key="1">
    <citation type="journal article" date="2016" name="Nat. Commun.">
        <title>Thousands of microbial genomes shed light on interconnected biogeochemical processes in an aquifer system.</title>
        <authorList>
            <person name="Anantharaman K."/>
            <person name="Brown C.T."/>
            <person name="Hug L.A."/>
            <person name="Sharon I."/>
            <person name="Castelle C.J."/>
            <person name="Probst A.J."/>
            <person name="Thomas B.C."/>
            <person name="Singh A."/>
            <person name="Wilkins M.J."/>
            <person name="Karaoz U."/>
            <person name="Brodie E.L."/>
            <person name="Williams K.H."/>
            <person name="Hubbard S.S."/>
            <person name="Banfield J.F."/>
        </authorList>
    </citation>
    <scope>NUCLEOTIDE SEQUENCE [LARGE SCALE GENOMIC DNA]</scope>
</reference>
<keyword evidence="1" id="KW-0812">Transmembrane</keyword>
<gene>
    <name evidence="2" type="ORF">A3A36_02390</name>
</gene>
<evidence type="ECO:0000313" key="3">
    <source>
        <dbReference type="Proteomes" id="UP000178811"/>
    </source>
</evidence>
<dbReference type="EMBL" id="MFLW01000028">
    <property type="protein sequence ID" value="OGG77901.1"/>
    <property type="molecule type" value="Genomic_DNA"/>
</dbReference>
<feature type="transmembrane region" description="Helical" evidence="1">
    <location>
        <begin position="20"/>
        <end position="39"/>
    </location>
</feature>